<dbReference type="AlphaFoldDB" id="A0AAV7IDZ6"/>
<dbReference type="EMBL" id="JAHXZJ010001864">
    <property type="protein sequence ID" value="KAH0549482.1"/>
    <property type="molecule type" value="Genomic_DNA"/>
</dbReference>
<protein>
    <submittedName>
        <fullName evidence="2">Uncharacterized protein</fullName>
    </submittedName>
</protein>
<evidence type="ECO:0000313" key="3">
    <source>
        <dbReference type="Proteomes" id="UP000826195"/>
    </source>
</evidence>
<organism evidence="2 3">
    <name type="scientific">Cotesia glomerata</name>
    <name type="common">Lepidopteran parasitic wasp</name>
    <name type="synonym">Apanteles glomeratus</name>
    <dbReference type="NCBI Taxonomy" id="32391"/>
    <lineage>
        <taxon>Eukaryota</taxon>
        <taxon>Metazoa</taxon>
        <taxon>Ecdysozoa</taxon>
        <taxon>Arthropoda</taxon>
        <taxon>Hexapoda</taxon>
        <taxon>Insecta</taxon>
        <taxon>Pterygota</taxon>
        <taxon>Neoptera</taxon>
        <taxon>Endopterygota</taxon>
        <taxon>Hymenoptera</taxon>
        <taxon>Apocrita</taxon>
        <taxon>Ichneumonoidea</taxon>
        <taxon>Braconidae</taxon>
        <taxon>Microgastrinae</taxon>
        <taxon>Cotesia</taxon>
    </lineage>
</organism>
<sequence length="326" mass="35812">MKKGNTGWVGVYVGKPKLNEQKCLFVIARIRNTNDSTRGNLTLSSLVVILACAFCYNSGLVPPDDPDAKVADSSEETDSSRVNNVSPNNTDSTSQENSSKKESEKDTEIPIILLDPHPNISANSASTAKTTEPTAKATEPTAKTTEPTAKTTESTQLEVKEKSSEDIPWALDDTVLEIMGAEPATNEPQLVLHSSVTNRWKKYITDGLKKEDKESLLKKYPRSGKFSLEPPILNDKVSESLKESAVKRDTYFYWTQKLAGSDLLALSPVIESLATSKAPEDVKRLDNVWAASKMLIEIHRSQTVARKACILPNLSNTEKKNFVLAT</sequence>
<feature type="compositionally biased region" description="Basic and acidic residues" evidence="1">
    <location>
        <begin position="98"/>
        <end position="108"/>
    </location>
</feature>
<accession>A0AAV7IDZ6</accession>
<keyword evidence="3" id="KW-1185">Reference proteome</keyword>
<evidence type="ECO:0000256" key="1">
    <source>
        <dbReference type="SAM" id="MobiDB-lite"/>
    </source>
</evidence>
<gene>
    <name evidence="2" type="ORF">KQX54_009603</name>
</gene>
<comment type="caution">
    <text evidence="2">The sequence shown here is derived from an EMBL/GenBank/DDBJ whole genome shotgun (WGS) entry which is preliminary data.</text>
</comment>
<feature type="compositionally biased region" description="Polar residues" evidence="1">
    <location>
        <begin position="80"/>
        <end position="91"/>
    </location>
</feature>
<dbReference type="Proteomes" id="UP000826195">
    <property type="component" value="Unassembled WGS sequence"/>
</dbReference>
<feature type="compositionally biased region" description="Low complexity" evidence="1">
    <location>
        <begin position="124"/>
        <end position="155"/>
    </location>
</feature>
<reference evidence="2 3" key="1">
    <citation type="journal article" date="2021" name="J. Hered.">
        <title>A chromosome-level genome assembly of the parasitoid wasp, Cotesia glomerata (Hymenoptera: Braconidae).</title>
        <authorList>
            <person name="Pinto B.J."/>
            <person name="Weis J.J."/>
            <person name="Gamble T."/>
            <person name="Ode P.J."/>
            <person name="Paul R."/>
            <person name="Zaspel J.M."/>
        </authorList>
    </citation>
    <scope>NUCLEOTIDE SEQUENCE [LARGE SCALE GENOMIC DNA]</scope>
    <source>
        <strain evidence="2">CgM1</strain>
    </source>
</reference>
<feature type="region of interest" description="Disordered" evidence="1">
    <location>
        <begin position="66"/>
        <end position="164"/>
    </location>
</feature>
<evidence type="ECO:0000313" key="2">
    <source>
        <dbReference type="EMBL" id="KAH0549482.1"/>
    </source>
</evidence>
<name>A0AAV7IDZ6_COTGL</name>
<proteinExistence type="predicted"/>